<reference evidence="1 2" key="1">
    <citation type="submission" date="2020-08" db="EMBL/GenBank/DDBJ databases">
        <title>Sequencing the genomes of 1000 actinobacteria strains.</title>
        <authorList>
            <person name="Klenk H.-P."/>
        </authorList>
    </citation>
    <scope>NUCLEOTIDE SEQUENCE [LARGE SCALE GENOMIC DNA]</scope>
    <source>
        <strain evidence="1 2">DSM 105369</strain>
    </source>
</reference>
<dbReference type="AlphaFoldDB" id="A0A839NCF7"/>
<evidence type="ECO:0000313" key="2">
    <source>
        <dbReference type="Proteomes" id="UP000559182"/>
    </source>
</evidence>
<evidence type="ECO:0008006" key="3">
    <source>
        <dbReference type="Google" id="ProtNLM"/>
    </source>
</evidence>
<gene>
    <name evidence="1" type="ORF">FHU39_002375</name>
</gene>
<dbReference type="Gene3D" id="3.20.20.80">
    <property type="entry name" value="Glycosidases"/>
    <property type="match status" value="1"/>
</dbReference>
<protein>
    <recommendedName>
        <fullName evidence="3">Glycosyl hydrolase</fullName>
    </recommendedName>
</protein>
<keyword evidence="2" id="KW-1185">Reference proteome</keyword>
<accession>A0A839NCF7</accession>
<dbReference type="EMBL" id="JACHVQ010000001">
    <property type="protein sequence ID" value="MBB2892391.1"/>
    <property type="molecule type" value="Genomic_DNA"/>
</dbReference>
<dbReference type="SUPFAM" id="SSF51445">
    <property type="entry name" value="(Trans)glycosidases"/>
    <property type="match status" value="1"/>
</dbReference>
<dbReference type="RefSeq" id="WP_343065838.1">
    <property type="nucleotide sequence ID" value="NZ_JACHVQ010000001.1"/>
</dbReference>
<dbReference type="InterPro" id="IPR017853">
    <property type="entry name" value="GH"/>
</dbReference>
<evidence type="ECO:0000313" key="1">
    <source>
        <dbReference type="EMBL" id="MBB2892391.1"/>
    </source>
</evidence>
<sequence>MRIFPVWPWIQPGRGHLRSSAVDDVRQLVRIAARLGLDVCVDLVQGHLSSFDFVPSWALTWHRASVFEDRRVRDGLRAYVTAMVDELAGEPGVFAFTLGNEVNNLWPANPTSVDASTGWAAELVEVVREHARTGQQVIHSLFDDAFYAPDHPFGPQDVVRLGDVSSVHSWVFNGTSAVDGPLGPATTSHAAYLAELAVACGGPDRPVWLQEVGAPLPDVPLEHAAEFVRRTVASVTALPQLVGITWWCSHDVDRRQLDFPDREYDLGLFTVDHRAKPAADALRAAIARAREARPAAAPRPVLTAPDDILRHPRSRGSVAPGSEFHRAWVAAGRQPDGSVIPARIQLP</sequence>
<comment type="caution">
    <text evidence="1">The sequence shown here is derived from an EMBL/GenBank/DDBJ whole genome shotgun (WGS) entry which is preliminary data.</text>
</comment>
<proteinExistence type="predicted"/>
<dbReference type="Proteomes" id="UP000559182">
    <property type="component" value="Unassembled WGS sequence"/>
</dbReference>
<organism evidence="1 2">
    <name type="scientific">Flexivirga oryzae</name>
    <dbReference type="NCBI Taxonomy" id="1794944"/>
    <lineage>
        <taxon>Bacteria</taxon>
        <taxon>Bacillati</taxon>
        <taxon>Actinomycetota</taxon>
        <taxon>Actinomycetes</taxon>
        <taxon>Micrococcales</taxon>
        <taxon>Dermacoccaceae</taxon>
        <taxon>Flexivirga</taxon>
    </lineage>
</organism>
<name>A0A839NCF7_9MICO</name>